<dbReference type="InterPro" id="IPR008979">
    <property type="entry name" value="Galactose-bd-like_sf"/>
</dbReference>
<comment type="caution">
    <text evidence="1">The sequence shown here is derived from an EMBL/GenBank/DDBJ whole genome shotgun (WGS) entry which is preliminary data.</text>
</comment>
<dbReference type="Proteomes" id="UP001556196">
    <property type="component" value="Unassembled WGS sequence"/>
</dbReference>
<dbReference type="Gene3D" id="2.60.120.260">
    <property type="entry name" value="Galactose-binding domain-like"/>
    <property type="match status" value="1"/>
</dbReference>
<sequence length="275" mass="29927">MPVVISPALVLSELAAGSADAPLLGWHNLVTRSGIEADQENESFPATNLANPSTALRWQGESTATQYLTFTVSSADDVDYVGIARHNLGSGQVTVSVEVSDGGSPEEWTEIIDELIPPSDQPLVLRFEAQPVSRIRIKFQPTATIPRMAVVHVGKLLRLPRGVQPSVVPLTWAVSDDVVSAQSEAGDYLGAIVLHQALATSVQIQWLDYAWWNANMPGFIAHARQSLPFFFAWLPHSFPFEVGYAWSTNDIRPDAQRVAAGVTINFKMDLKAVAL</sequence>
<accession>A0ABV3R5X0</accession>
<name>A0ABV3R5X0_9HYPH</name>
<evidence type="ECO:0000313" key="2">
    <source>
        <dbReference type="Proteomes" id="UP001556196"/>
    </source>
</evidence>
<evidence type="ECO:0008006" key="3">
    <source>
        <dbReference type="Google" id="ProtNLM"/>
    </source>
</evidence>
<dbReference type="RefSeq" id="WP_367725833.1">
    <property type="nucleotide sequence ID" value="NZ_JBFOCI010000009.1"/>
</dbReference>
<proteinExistence type="predicted"/>
<organism evidence="1 2">
    <name type="scientific">Mesorhizobium marinum</name>
    <dbReference type="NCBI Taxonomy" id="3228790"/>
    <lineage>
        <taxon>Bacteria</taxon>
        <taxon>Pseudomonadati</taxon>
        <taxon>Pseudomonadota</taxon>
        <taxon>Alphaproteobacteria</taxon>
        <taxon>Hyphomicrobiales</taxon>
        <taxon>Phyllobacteriaceae</taxon>
        <taxon>Mesorhizobium</taxon>
    </lineage>
</organism>
<dbReference type="EMBL" id="JBFOCI010000009">
    <property type="protein sequence ID" value="MEW9808601.1"/>
    <property type="molecule type" value="Genomic_DNA"/>
</dbReference>
<evidence type="ECO:0000313" key="1">
    <source>
        <dbReference type="EMBL" id="MEW9808601.1"/>
    </source>
</evidence>
<protein>
    <recommendedName>
        <fullName evidence="3">F5/8 type C domain-containing protein</fullName>
    </recommendedName>
</protein>
<keyword evidence="2" id="KW-1185">Reference proteome</keyword>
<reference evidence="1 2" key="1">
    <citation type="submission" date="2024-06" db="EMBL/GenBank/DDBJ databases">
        <authorList>
            <person name="Tuo L."/>
        </authorList>
    </citation>
    <scope>NUCLEOTIDE SEQUENCE [LARGE SCALE GENOMIC DNA]</scope>
    <source>
        <strain evidence="1 2">ZMM04-5</strain>
    </source>
</reference>
<dbReference type="SUPFAM" id="SSF49785">
    <property type="entry name" value="Galactose-binding domain-like"/>
    <property type="match status" value="1"/>
</dbReference>
<gene>
    <name evidence="1" type="ORF">ABUE31_21635</name>
</gene>